<dbReference type="Pfam" id="PF01636">
    <property type="entry name" value="APH"/>
    <property type="match status" value="1"/>
</dbReference>
<evidence type="ECO:0000313" key="2">
    <source>
        <dbReference type="EMBL" id="MDP4528941.1"/>
    </source>
</evidence>
<feature type="domain" description="Aminoglycoside phosphotransferase" evidence="1">
    <location>
        <begin position="65"/>
        <end position="194"/>
    </location>
</feature>
<reference evidence="2 3" key="1">
    <citation type="submission" date="2023-08" db="EMBL/GenBank/DDBJ databases">
        <authorList>
            <person name="Joshi A."/>
            <person name="Thite S."/>
        </authorList>
    </citation>
    <scope>NUCLEOTIDE SEQUENCE [LARGE SCALE GENOMIC DNA]</scope>
    <source>
        <strain evidence="2 3">1E1</strain>
    </source>
</reference>
<dbReference type="InterPro" id="IPR002575">
    <property type="entry name" value="Aminoglycoside_PTrfase"/>
</dbReference>
<protein>
    <submittedName>
        <fullName evidence="2">Phosphotransferase</fullName>
    </submittedName>
</protein>
<dbReference type="InterPro" id="IPR011009">
    <property type="entry name" value="Kinase-like_dom_sf"/>
</dbReference>
<comment type="caution">
    <text evidence="2">The sequence shown here is derived from an EMBL/GenBank/DDBJ whole genome shotgun (WGS) entry which is preliminary data.</text>
</comment>
<sequence>MDRFDSLRRQINATQTRTFSCQFEGRKVWVKRAEFVQPRWSWLGKLLSRFSKNPLFIPTQAAAGPEAIVDEAKRLRYLCALDVPVPELIAAEDDWLALADAGPSLKSWLLAAATSDSEKKQLLLAAAEALAALHQSGRWHGRPALRDMAWDGKKIRFLDFEEDPGRVMTPAQCQVRDLLVFVHGLYRYLPANSPIIADTIARYKQLAPMAVWQQSVQLVDSMWLLYRLTQLLTPVAGKDVRQAYYMLRTLRSEQAKRRSRIRWLIITSLGLCFTLANHID</sequence>
<organism evidence="2 3">
    <name type="scientific">Alkalimonas delamerensis</name>
    <dbReference type="NCBI Taxonomy" id="265981"/>
    <lineage>
        <taxon>Bacteria</taxon>
        <taxon>Pseudomonadati</taxon>
        <taxon>Pseudomonadota</taxon>
        <taxon>Gammaproteobacteria</taxon>
        <taxon>Alkalimonas</taxon>
    </lineage>
</organism>
<dbReference type="Proteomes" id="UP001236258">
    <property type="component" value="Unassembled WGS sequence"/>
</dbReference>
<proteinExistence type="predicted"/>
<name>A0ABT9GQL7_9GAMM</name>
<keyword evidence="3" id="KW-1185">Reference proteome</keyword>
<evidence type="ECO:0000259" key="1">
    <source>
        <dbReference type="Pfam" id="PF01636"/>
    </source>
</evidence>
<gene>
    <name evidence="2" type="ORF">Q3O59_07860</name>
</gene>
<dbReference type="RefSeq" id="WP_305945029.1">
    <property type="nucleotide sequence ID" value="NZ_JAUZVY010000002.1"/>
</dbReference>
<dbReference type="SUPFAM" id="SSF56112">
    <property type="entry name" value="Protein kinase-like (PK-like)"/>
    <property type="match status" value="1"/>
</dbReference>
<accession>A0ABT9GQL7</accession>
<dbReference type="EMBL" id="JAUZVY010000002">
    <property type="protein sequence ID" value="MDP4528941.1"/>
    <property type="molecule type" value="Genomic_DNA"/>
</dbReference>
<evidence type="ECO:0000313" key="3">
    <source>
        <dbReference type="Proteomes" id="UP001236258"/>
    </source>
</evidence>